<dbReference type="Pfam" id="PF00166">
    <property type="entry name" value="Cpn10"/>
    <property type="match status" value="1"/>
</dbReference>
<feature type="region of interest" description="Disordered" evidence="2">
    <location>
        <begin position="1"/>
        <end position="20"/>
    </location>
</feature>
<evidence type="ECO:0000256" key="1">
    <source>
        <dbReference type="ARBA" id="ARBA00023186"/>
    </source>
</evidence>
<keyword evidence="1" id="KW-0143">Chaperone</keyword>
<dbReference type="Gene3D" id="2.30.33.40">
    <property type="entry name" value="GroES chaperonin"/>
    <property type="match status" value="1"/>
</dbReference>
<evidence type="ECO:0000313" key="3">
    <source>
        <dbReference type="EMBL" id="ASN63266.1"/>
    </source>
</evidence>
<evidence type="ECO:0000256" key="2">
    <source>
        <dbReference type="SAM" id="MobiDB-lite"/>
    </source>
</evidence>
<protein>
    <submittedName>
        <fullName evidence="3">Co-chaperonin GroES</fullName>
    </submittedName>
</protein>
<proteinExistence type="predicted"/>
<dbReference type="SUPFAM" id="SSF50129">
    <property type="entry name" value="GroES-like"/>
    <property type="match status" value="1"/>
</dbReference>
<dbReference type="InterPro" id="IPR011032">
    <property type="entry name" value="GroES-like_sf"/>
</dbReference>
<dbReference type="EMBL" id="KU970672">
    <property type="protein sequence ID" value="ASN63266.1"/>
    <property type="molecule type" value="Genomic_DNA"/>
</dbReference>
<sequence>MRLQSAIAARKTMPDKESSEDLQDYHEILKQAGKHLPKPTGWKILVAVPKVDRVTEGGIYKPDEVMRIEEVGTIIGLVLQLGDLAYKDPKKFPSGNWCHRGDYIMMRSYSGTRFKVGEQEFRLINDDTVEAVVEDPRGVVKAL</sequence>
<name>A0A221S2Y3_9VIRU</name>
<gene>
    <name evidence="3" type="primary">groES</name>
</gene>
<dbReference type="GO" id="GO:0005524">
    <property type="term" value="F:ATP binding"/>
    <property type="evidence" value="ECO:0007669"/>
    <property type="project" value="InterPro"/>
</dbReference>
<reference evidence="3" key="1">
    <citation type="submission" date="2016-03" db="EMBL/GenBank/DDBJ databases">
        <title>Novel chaperonins are prevalent in the virioplankton and link to viral biology and ecology.</title>
        <authorList>
            <person name="Marine R.L."/>
            <person name="Nasko D.J."/>
            <person name="Polson S.W."/>
            <person name="Wommack K.E."/>
        </authorList>
    </citation>
    <scope>NUCLEOTIDE SEQUENCE</scope>
</reference>
<organism evidence="3">
    <name type="scientific">uncultured virus</name>
    <dbReference type="NCBI Taxonomy" id="340016"/>
    <lineage>
        <taxon>Viruses</taxon>
        <taxon>environmental samples</taxon>
    </lineage>
</organism>
<dbReference type="GO" id="GO:0044183">
    <property type="term" value="F:protein folding chaperone"/>
    <property type="evidence" value="ECO:0007669"/>
    <property type="project" value="InterPro"/>
</dbReference>
<dbReference type="InterPro" id="IPR037124">
    <property type="entry name" value="Chaperonin_GroES_sf"/>
</dbReference>
<accession>A0A221S2Y3</accession>
<dbReference type="InterPro" id="IPR020818">
    <property type="entry name" value="Chaperonin_GroES"/>
</dbReference>